<sequence>MSHVGLRLYVYRDDEFSKAKCSLFPCLIPASRSPRKSKKVSVTWRKRQ</sequence>
<protein>
    <recommendedName>
        <fullName evidence="3">Methionine aminopeptidase</fullName>
    </recommendedName>
</protein>
<dbReference type="Proteomes" id="UP000032727">
    <property type="component" value="Chromosome I"/>
</dbReference>
<gene>
    <name evidence="1" type="ORF">EC958_0122</name>
</gene>
<dbReference type="KEGG" id="ecos:EC958_0122"/>
<evidence type="ECO:0000313" key="2">
    <source>
        <dbReference type="Proteomes" id="UP000032727"/>
    </source>
</evidence>
<proteinExistence type="predicted"/>
<dbReference type="AlphaFoldDB" id="A0AA36L3I7"/>
<accession>A0AA36L3I7</accession>
<evidence type="ECO:0008006" key="3">
    <source>
        <dbReference type="Google" id="ProtNLM"/>
    </source>
</evidence>
<evidence type="ECO:0000313" key="1">
    <source>
        <dbReference type="EMBL" id="CDN85339.1"/>
    </source>
</evidence>
<reference evidence="1 2" key="1">
    <citation type="journal article" date="2014" name="PLoS ONE">
        <title>The complete genome sequence of Escherichia coli EC958: a high quality reference sequence for the globally disseminated multidrug resistant E. coli O25b:H4-ST131 clone.</title>
        <authorList>
            <person name="Forde B.M."/>
            <person name="Ben Zakour N.L."/>
            <person name="Stanton-Cook M."/>
            <person name="Phan M.D."/>
            <person name="Totsika M."/>
            <person name="Peters K.M."/>
            <person name="Chan K.G."/>
            <person name="Schembri M.A."/>
            <person name="Upton M."/>
            <person name="Beatson S.A."/>
        </authorList>
    </citation>
    <scope>NUCLEOTIDE SEQUENCE [LARGE SCALE GENOMIC DNA]</scope>
    <source>
        <strain evidence="1 2">EC958</strain>
    </source>
</reference>
<organism evidence="1 2">
    <name type="scientific">Escherichia coli O25b:H4-ST131</name>
    <dbReference type="NCBI Taxonomy" id="941322"/>
    <lineage>
        <taxon>Bacteria</taxon>
        <taxon>Pseudomonadati</taxon>
        <taxon>Pseudomonadota</taxon>
        <taxon>Gammaproteobacteria</taxon>
        <taxon>Enterobacterales</taxon>
        <taxon>Enterobacteriaceae</taxon>
        <taxon>Escherichia</taxon>
    </lineage>
</organism>
<dbReference type="EMBL" id="HG941718">
    <property type="protein sequence ID" value="CDN85339.1"/>
    <property type="molecule type" value="Genomic_DNA"/>
</dbReference>
<name>A0AA36L3I7_ECOLX</name>